<gene>
    <name evidence="2" type="ORF">SPI_06149</name>
</gene>
<accession>A0A167RUC5</accession>
<feature type="region of interest" description="Disordered" evidence="1">
    <location>
        <begin position="140"/>
        <end position="171"/>
    </location>
</feature>
<feature type="compositionally biased region" description="Polar residues" evidence="1">
    <location>
        <begin position="145"/>
        <end position="165"/>
    </location>
</feature>
<evidence type="ECO:0000256" key="1">
    <source>
        <dbReference type="SAM" id="MobiDB-lite"/>
    </source>
</evidence>
<dbReference type="PANTHER" id="PTHR28532:SF1">
    <property type="entry name" value="ORAL CANCER OVEREXPRESSED 1"/>
    <property type="match status" value="1"/>
</dbReference>
<evidence type="ECO:0000313" key="2">
    <source>
        <dbReference type="EMBL" id="OAA58947.1"/>
    </source>
</evidence>
<dbReference type="Proteomes" id="UP000076874">
    <property type="component" value="Unassembled WGS sequence"/>
</dbReference>
<organism evidence="2 3">
    <name type="scientific">Niveomyces insectorum RCEF 264</name>
    <dbReference type="NCBI Taxonomy" id="1081102"/>
    <lineage>
        <taxon>Eukaryota</taxon>
        <taxon>Fungi</taxon>
        <taxon>Dikarya</taxon>
        <taxon>Ascomycota</taxon>
        <taxon>Pezizomycotina</taxon>
        <taxon>Sordariomycetes</taxon>
        <taxon>Hypocreomycetidae</taxon>
        <taxon>Hypocreales</taxon>
        <taxon>Cordycipitaceae</taxon>
        <taxon>Niveomyces</taxon>
    </lineage>
</organism>
<keyword evidence="3" id="KW-1185">Reference proteome</keyword>
<proteinExistence type="predicted"/>
<dbReference type="EMBL" id="AZHD01000011">
    <property type="protein sequence ID" value="OAA58947.1"/>
    <property type="molecule type" value="Genomic_DNA"/>
</dbReference>
<dbReference type="OrthoDB" id="48036at2759"/>
<name>A0A167RUC5_9HYPO</name>
<evidence type="ECO:0000313" key="3">
    <source>
        <dbReference type="Proteomes" id="UP000076874"/>
    </source>
</evidence>
<comment type="caution">
    <text evidence="2">The sequence shown here is derived from an EMBL/GenBank/DDBJ whole genome shotgun (WGS) entry which is preliminary data.</text>
</comment>
<dbReference type="AlphaFoldDB" id="A0A167RUC5"/>
<dbReference type="PANTHER" id="PTHR28532">
    <property type="entry name" value="GEO13458P1"/>
    <property type="match status" value="1"/>
</dbReference>
<dbReference type="STRING" id="1081102.A0A167RUC5"/>
<protein>
    <submittedName>
        <fullName evidence="2">DUF1715 domain-containing protein</fullName>
    </submittedName>
</protein>
<reference evidence="2 3" key="1">
    <citation type="journal article" date="2016" name="Genome Biol. Evol.">
        <title>Divergent and convergent evolution of fungal pathogenicity.</title>
        <authorList>
            <person name="Shang Y."/>
            <person name="Xiao G."/>
            <person name="Zheng P."/>
            <person name="Cen K."/>
            <person name="Zhan S."/>
            <person name="Wang C."/>
        </authorList>
    </citation>
    <scope>NUCLEOTIDE SEQUENCE [LARGE SCALE GENOMIC DNA]</scope>
    <source>
        <strain evidence="2 3">RCEF 264</strain>
    </source>
</reference>
<sequence length="171" mass="18578">MASGPAPDPFDDLLNLEDRFYDEGFCQGEADGTRAGQIEGRTLGLENGFKKFVESGRLHGKAVVWANRLSLGQSQEERDRHQLPALPRNGRLQKNVRMLYALVEPGTLSTANTDEAVNDFDDRVKRAQSKARVVEKMLHELATPGTVSGPSSSAVSRERNASSTGTPPPSA</sequence>
<dbReference type="InterPro" id="IPR052436">
    <property type="entry name" value="LTO1_adapter"/>
</dbReference>